<dbReference type="EMBL" id="WTFF01000226">
    <property type="protein sequence ID" value="MBW5485177.1"/>
    <property type="molecule type" value="Genomic_DNA"/>
</dbReference>
<comment type="caution">
    <text evidence="1">The sequence shown here is derived from an EMBL/GenBank/DDBJ whole genome shotgun (WGS) entry which is preliminary data.</text>
</comment>
<reference evidence="1 2" key="1">
    <citation type="submission" date="2019-12" db="EMBL/GenBank/DDBJ databases">
        <title>Genome sequence of Streptomyces bambusae.</title>
        <authorList>
            <person name="Bansal K."/>
            <person name="Choksket S."/>
            <person name="Korpole S."/>
            <person name="Patil P.B."/>
        </authorList>
    </citation>
    <scope>NUCLEOTIDE SEQUENCE [LARGE SCALE GENOMIC DNA]</scope>
    <source>
        <strain evidence="1 2">SK60</strain>
    </source>
</reference>
<sequence>VARAERAAGGGAGAAKARGADAVPLFPLQPPRTGRDLLADHVTALVCCAAVDSAGAVPGLDWLDGPVLLVDGERPTDLAPCVLSLVEDGDPGPLRDWLADIGVRPEKPVRLV</sequence>
<organism evidence="1 2">
    <name type="scientific">Streptomyces bambusae</name>
    <dbReference type="NCBI Taxonomy" id="1550616"/>
    <lineage>
        <taxon>Bacteria</taxon>
        <taxon>Bacillati</taxon>
        <taxon>Actinomycetota</taxon>
        <taxon>Actinomycetes</taxon>
        <taxon>Kitasatosporales</taxon>
        <taxon>Streptomycetaceae</taxon>
        <taxon>Streptomyces</taxon>
    </lineage>
</organism>
<protein>
    <submittedName>
        <fullName evidence="1">Uncharacterized protein</fullName>
    </submittedName>
</protein>
<gene>
    <name evidence="1" type="ORF">GPJ59_25685</name>
</gene>
<accession>A0ABS6ZBS5</accession>
<feature type="non-terminal residue" evidence="1">
    <location>
        <position position="1"/>
    </location>
</feature>
<dbReference type="Proteomes" id="UP000812013">
    <property type="component" value="Unassembled WGS sequence"/>
</dbReference>
<name>A0ABS6ZBS5_9ACTN</name>
<evidence type="ECO:0000313" key="2">
    <source>
        <dbReference type="Proteomes" id="UP000812013"/>
    </source>
</evidence>
<proteinExistence type="predicted"/>
<keyword evidence="2" id="KW-1185">Reference proteome</keyword>
<evidence type="ECO:0000313" key="1">
    <source>
        <dbReference type="EMBL" id="MBW5485177.1"/>
    </source>
</evidence>